<dbReference type="EMBL" id="JACHJB010000001">
    <property type="protein sequence ID" value="MBB6343772.1"/>
    <property type="molecule type" value="Genomic_DNA"/>
</dbReference>
<evidence type="ECO:0000313" key="1">
    <source>
        <dbReference type="EMBL" id="MBB6343772.1"/>
    </source>
</evidence>
<keyword evidence="2" id="KW-1185">Reference proteome</keyword>
<organism evidence="1 2">
    <name type="scientific">Nonomuraea muscovyensis</name>
    <dbReference type="NCBI Taxonomy" id="1124761"/>
    <lineage>
        <taxon>Bacteria</taxon>
        <taxon>Bacillati</taxon>
        <taxon>Actinomycetota</taxon>
        <taxon>Actinomycetes</taxon>
        <taxon>Streptosporangiales</taxon>
        <taxon>Streptosporangiaceae</taxon>
        <taxon>Nonomuraea</taxon>
    </lineage>
</organism>
<sequence>MSPSIIQVWADRHSRVWVDTGRVHRESKQPIIELLNGEASGALGWVNAQFGPLQNLSLHSTNESRRAPGGTP</sequence>
<reference evidence="1 2" key="1">
    <citation type="submission" date="2020-08" db="EMBL/GenBank/DDBJ databases">
        <title>Sequencing the genomes of 1000 actinobacteria strains.</title>
        <authorList>
            <person name="Klenk H.-P."/>
        </authorList>
    </citation>
    <scope>NUCLEOTIDE SEQUENCE [LARGE SCALE GENOMIC DNA]</scope>
    <source>
        <strain evidence="1 2">DSM 45913</strain>
    </source>
</reference>
<protein>
    <submittedName>
        <fullName evidence="1">Uncharacterized protein</fullName>
    </submittedName>
</protein>
<gene>
    <name evidence="1" type="ORF">FHU36_000281</name>
</gene>
<accession>A0A7X0ETK8</accession>
<dbReference type="Proteomes" id="UP000583800">
    <property type="component" value="Unassembled WGS sequence"/>
</dbReference>
<proteinExistence type="predicted"/>
<evidence type="ECO:0000313" key="2">
    <source>
        <dbReference type="Proteomes" id="UP000583800"/>
    </source>
</evidence>
<dbReference type="AlphaFoldDB" id="A0A7X0ETK8"/>
<name>A0A7X0ETK8_9ACTN</name>
<comment type="caution">
    <text evidence="1">The sequence shown here is derived from an EMBL/GenBank/DDBJ whole genome shotgun (WGS) entry which is preliminary data.</text>
</comment>
<dbReference type="RefSeq" id="WP_185081996.1">
    <property type="nucleotide sequence ID" value="NZ_JACHJB010000001.1"/>
</dbReference>